<dbReference type="InterPro" id="IPR018094">
    <property type="entry name" value="Thymidylate_kinase"/>
</dbReference>
<dbReference type="SUPFAM" id="SSF52540">
    <property type="entry name" value="P-loop containing nucleoside triphosphate hydrolases"/>
    <property type="match status" value="1"/>
</dbReference>
<evidence type="ECO:0000259" key="2">
    <source>
        <dbReference type="Pfam" id="PF02223"/>
    </source>
</evidence>
<keyword evidence="1" id="KW-0545">Nucleotide biosynthesis</keyword>
<dbReference type="Gene3D" id="3.40.50.300">
    <property type="entry name" value="P-loop containing nucleotide triphosphate hydrolases"/>
    <property type="match status" value="1"/>
</dbReference>
<dbReference type="Pfam" id="PF02223">
    <property type="entry name" value="Thymidylate_kin"/>
    <property type="match status" value="1"/>
</dbReference>
<evidence type="ECO:0000313" key="4">
    <source>
        <dbReference type="Proteomes" id="UP001314796"/>
    </source>
</evidence>
<keyword evidence="1 3" id="KW-0418">Kinase</keyword>
<sequence>MNDIKSLIKLYKEKYKKNLLIGYSGIDGSGKSTQIDMLNEWFHNNEIESHIEKTVLTKTKSCFRLSEKLFNDPNAYDPGIPANLREFAISCDVLDTYKNIVKPKLDDGYVVLLDRNILCYKVYAKCFNGLTKWAEYNYSLIDEPDIIIYVDISIETSNKRLRQRVEVPIKTDENPLFLSKVKDLYLKEIELKNSDKYIIVDGEKSSIKVHEDIKGKIINFLMNIVS</sequence>
<keyword evidence="1 3" id="KW-0808">Transferase</keyword>
<evidence type="ECO:0000313" key="3">
    <source>
        <dbReference type="EMBL" id="MBM7616215.1"/>
    </source>
</evidence>
<accession>A0ABS2NTC7</accession>
<dbReference type="HAMAP" id="MF_00165">
    <property type="entry name" value="Thymidylate_kinase"/>
    <property type="match status" value="1"/>
</dbReference>
<comment type="similarity">
    <text evidence="1">Belongs to the thymidylate kinase family.</text>
</comment>
<dbReference type="GO" id="GO:0004798">
    <property type="term" value="F:dTMP kinase activity"/>
    <property type="evidence" value="ECO:0007669"/>
    <property type="project" value="UniProtKB-EC"/>
</dbReference>
<gene>
    <name evidence="1" type="primary">tmk</name>
    <name evidence="3" type="ORF">JOC73_002797</name>
</gene>
<keyword evidence="4" id="KW-1185">Reference proteome</keyword>
<comment type="function">
    <text evidence="1">Phosphorylation of dTMP to form dTDP in both de novo and salvage pathways of dTTP synthesis.</text>
</comment>
<comment type="caution">
    <text evidence="3">The sequence shown here is derived from an EMBL/GenBank/DDBJ whole genome shotgun (WGS) entry which is preliminary data.</text>
</comment>
<dbReference type="CDD" id="cd01672">
    <property type="entry name" value="TMPK"/>
    <property type="match status" value="1"/>
</dbReference>
<dbReference type="EMBL" id="JAFBEE010000027">
    <property type="protein sequence ID" value="MBM7616215.1"/>
    <property type="molecule type" value="Genomic_DNA"/>
</dbReference>
<dbReference type="EC" id="2.7.4.9" evidence="1"/>
<dbReference type="Proteomes" id="UP001314796">
    <property type="component" value="Unassembled WGS sequence"/>
</dbReference>
<feature type="domain" description="Thymidylate kinase-like" evidence="2">
    <location>
        <begin position="25"/>
        <end position="213"/>
    </location>
</feature>
<dbReference type="InterPro" id="IPR027417">
    <property type="entry name" value="P-loop_NTPase"/>
</dbReference>
<dbReference type="RefSeq" id="WP_204404209.1">
    <property type="nucleotide sequence ID" value="NZ_JAFBEE010000027.1"/>
</dbReference>
<evidence type="ECO:0000256" key="1">
    <source>
        <dbReference type="HAMAP-Rule" id="MF_00165"/>
    </source>
</evidence>
<dbReference type="InterPro" id="IPR039430">
    <property type="entry name" value="Thymidylate_kin-like_dom"/>
</dbReference>
<protein>
    <recommendedName>
        <fullName evidence="1">Thymidylate kinase</fullName>
        <ecNumber evidence="1">2.7.4.9</ecNumber>
    </recommendedName>
    <alternativeName>
        <fullName evidence="1">dTMP kinase</fullName>
    </alternativeName>
</protein>
<organism evidence="3 4">
    <name type="scientific">Alkaliphilus hydrothermalis</name>
    <dbReference type="NCBI Taxonomy" id="1482730"/>
    <lineage>
        <taxon>Bacteria</taxon>
        <taxon>Bacillati</taxon>
        <taxon>Bacillota</taxon>
        <taxon>Clostridia</taxon>
        <taxon>Peptostreptococcales</taxon>
        <taxon>Natronincolaceae</taxon>
        <taxon>Alkaliphilus</taxon>
    </lineage>
</organism>
<feature type="binding site" evidence="1">
    <location>
        <begin position="25"/>
        <end position="32"/>
    </location>
    <ligand>
        <name>ATP</name>
        <dbReference type="ChEBI" id="CHEBI:30616"/>
    </ligand>
</feature>
<keyword evidence="1" id="KW-0547">Nucleotide-binding</keyword>
<name>A0ABS2NTC7_9FIRM</name>
<comment type="catalytic activity">
    <reaction evidence="1">
        <text>dTMP + ATP = dTDP + ADP</text>
        <dbReference type="Rhea" id="RHEA:13517"/>
        <dbReference type="ChEBI" id="CHEBI:30616"/>
        <dbReference type="ChEBI" id="CHEBI:58369"/>
        <dbReference type="ChEBI" id="CHEBI:63528"/>
        <dbReference type="ChEBI" id="CHEBI:456216"/>
        <dbReference type="EC" id="2.7.4.9"/>
    </reaction>
</comment>
<reference evidence="3 4" key="1">
    <citation type="submission" date="2021-01" db="EMBL/GenBank/DDBJ databases">
        <title>Genomic Encyclopedia of Type Strains, Phase IV (KMG-IV): sequencing the most valuable type-strain genomes for metagenomic binning, comparative biology and taxonomic classification.</title>
        <authorList>
            <person name="Goeker M."/>
        </authorList>
    </citation>
    <scope>NUCLEOTIDE SEQUENCE [LARGE SCALE GENOMIC DNA]</scope>
    <source>
        <strain evidence="3 4">DSM 25890</strain>
    </source>
</reference>
<proteinExistence type="inferred from homology"/>
<keyword evidence="1" id="KW-0067">ATP-binding</keyword>